<dbReference type="Proteomes" id="UP000011648">
    <property type="component" value="Unassembled WGS sequence"/>
</dbReference>
<dbReference type="InterPro" id="IPR025286">
    <property type="entry name" value="MOFRL_assoc_dom"/>
</dbReference>
<organism evidence="2 3">
    <name type="scientific">Natrialba taiwanensis DSM 12281</name>
    <dbReference type="NCBI Taxonomy" id="1230458"/>
    <lineage>
        <taxon>Archaea</taxon>
        <taxon>Methanobacteriati</taxon>
        <taxon>Methanobacteriota</taxon>
        <taxon>Stenosarchaea group</taxon>
        <taxon>Halobacteria</taxon>
        <taxon>Halobacteriales</taxon>
        <taxon>Natrialbaceae</taxon>
        <taxon>Natrialba</taxon>
    </lineage>
</organism>
<comment type="caution">
    <text evidence="2">The sequence shown here is derived from an EMBL/GenBank/DDBJ whole genome shotgun (WGS) entry which is preliminary data.</text>
</comment>
<dbReference type="InterPro" id="IPR038614">
    <property type="entry name" value="GK_N_sf"/>
</dbReference>
<proteinExistence type="predicted"/>
<dbReference type="Gene3D" id="3.40.50.10180">
    <property type="entry name" value="Glycerate kinase, MOFRL-like N-terminal domain"/>
    <property type="match status" value="1"/>
</dbReference>
<keyword evidence="3" id="KW-1185">Reference proteome</keyword>
<feature type="domain" description="MOFRL-associated" evidence="1">
    <location>
        <begin position="20"/>
        <end position="87"/>
    </location>
</feature>
<dbReference type="Pfam" id="PF13660">
    <property type="entry name" value="DUF4147"/>
    <property type="match status" value="1"/>
</dbReference>
<evidence type="ECO:0000313" key="2">
    <source>
        <dbReference type="EMBL" id="ELY92186.1"/>
    </source>
</evidence>
<dbReference type="SUPFAM" id="SSF82544">
    <property type="entry name" value="GckA/TtuD-like"/>
    <property type="match status" value="1"/>
</dbReference>
<protein>
    <submittedName>
        <fullName evidence="2">Hydroxypyruvate reductase</fullName>
    </submittedName>
</protein>
<sequence>MGTHNHDIADRRTTAVDRLIAGIDAAHPRRVVEETVTLEDRGRTLVVDDTRIDLAAIDDVLVAGGGNAAGYVAAALESILGDELVRTGATGTNVNDLRILVLDEPDGYDAE</sequence>
<accession>M0A1I6</accession>
<keyword evidence="2" id="KW-0670">Pyruvate</keyword>
<name>M0A1I6_9EURY</name>
<reference evidence="2 3" key="1">
    <citation type="journal article" date="2014" name="PLoS Genet.">
        <title>Phylogenetically driven sequencing of extremely halophilic archaea reveals strategies for static and dynamic osmo-response.</title>
        <authorList>
            <person name="Becker E.A."/>
            <person name="Seitzer P.M."/>
            <person name="Tritt A."/>
            <person name="Larsen D."/>
            <person name="Krusor M."/>
            <person name="Yao A.I."/>
            <person name="Wu D."/>
            <person name="Madern D."/>
            <person name="Eisen J.A."/>
            <person name="Darling A.E."/>
            <person name="Facciotti M.T."/>
        </authorList>
    </citation>
    <scope>NUCLEOTIDE SEQUENCE [LARGE SCALE GENOMIC DNA]</scope>
    <source>
        <strain evidence="2 3">DSM 12281</strain>
    </source>
</reference>
<dbReference type="STRING" id="1230458.C484_09356"/>
<gene>
    <name evidence="2" type="ORF">C484_09356</name>
</gene>
<dbReference type="EMBL" id="AOIL01000032">
    <property type="protein sequence ID" value="ELY92186.1"/>
    <property type="molecule type" value="Genomic_DNA"/>
</dbReference>
<evidence type="ECO:0000259" key="1">
    <source>
        <dbReference type="Pfam" id="PF13660"/>
    </source>
</evidence>
<evidence type="ECO:0000313" key="3">
    <source>
        <dbReference type="Proteomes" id="UP000011648"/>
    </source>
</evidence>
<dbReference type="PATRIC" id="fig|1230458.4.peg.1876"/>
<dbReference type="AlphaFoldDB" id="M0A1I6"/>